<dbReference type="Pfam" id="PF01402">
    <property type="entry name" value="RHH_1"/>
    <property type="match status" value="1"/>
</dbReference>
<dbReference type="SUPFAM" id="SSF47598">
    <property type="entry name" value="Ribbon-helix-helix"/>
    <property type="match status" value="1"/>
</dbReference>
<gene>
    <name evidence="2" type="ORF">C4N9_02890</name>
</gene>
<sequence length="67" mass="7483">MGKDGKDAERVTTTLTRTQKAELDRLAKSQGVKVAWLVRRAVERYLEEAAGGPMLPLELERGEDGKR</sequence>
<accession>A0A2U2CFX5</accession>
<dbReference type="GO" id="GO:0006355">
    <property type="term" value="P:regulation of DNA-templated transcription"/>
    <property type="evidence" value="ECO:0007669"/>
    <property type="project" value="InterPro"/>
</dbReference>
<name>A0A2U2CFX5_9RHOB</name>
<keyword evidence="3" id="KW-1185">Reference proteome</keyword>
<organism evidence="2 3">
    <name type="scientific">Pararhodobacter marinus</name>
    <dbReference type="NCBI Taxonomy" id="2184063"/>
    <lineage>
        <taxon>Bacteria</taxon>
        <taxon>Pseudomonadati</taxon>
        <taxon>Pseudomonadota</taxon>
        <taxon>Alphaproteobacteria</taxon>
        <taxon>Rhodobacterales</taxon>
        <taxon>Paracoccaceae</taxon>
        <taxon>Pararhodobacter</taxon>
    </lineage>
</organism>
<dbReference type="InterPro" id="IPR010985">
    <property type="entry name" value="Ribbon_hlx_hlx"/>
</dbReference>
<dbReference type="InterPro" id="IPR002145">
    <property type="entry name" value="CopG"/>
</dbReference>
<protein>
    <submittedName>
        <fullName evidence="2">CopG family transcriptional regulator</fullName>
    </submittedName>
</protein>
<feature type="domain" description="Ribbon-helix-helix protein CopG" evidence="1">
    <location>
        <begin position="10"/>
        <end position="48"/>
    </location>
</feature>
<dbReference type="CDD" id="cd21631">
    <property type="entry name" value="RHH_CopG_NikR-like"/>
    <property type="match status" value="1"/>
</dbReference>
<dbReference type="OrthoDB" id="6058957at2"/>
<evidence type="ECO:0000313" key="2">
    <source>
        <dbReference type="EMBL" id="PWE30729.1"/>
    </source>
</evidence>
<reference evidence="2 3" key="1">
    <citation type="submission" date="2018-05" db="EMBL/GenBank/DDBJ databases">
        <title>Pararhodobacter marina sp. nov., isolated from deep-sea water of the Indian Ocean.</title>
        <authorList>
            <person name="Lai Q.Sr."/>
            <person name="Liu X."/>
            <person name="Shao Z."/>
        </authorList>
    </citation>
    <scope>NUCLEOTIDE SEQUENCE [LARGE SCALE GENOMIC DNA]</scope>
    <source>
        <strain evidence="2 3">CIC4N-9</strain>
    </source>
</reference>
<evidence type="ECO:0000259" key="1">
    <source>
        <dbReference type="Pfam" id="PF01402"/>
    </source>
</evidence>
<comment type="caution">
    <text evidence="2">The sequence shown here is derived from an EMBL/GenBank/DDBJ whole genome shotgun (WGS) entry which is preliminary data.</text>
</comment>
<dbReference type="Proteomes" id="UP000244940">
    <property type="component" value="Unassembled WGS sequence"/>
</dbReference>
<evidence type="ECO:0000313" key="3">
    <source>
        <dbReference type="Proteomes" id="UP000244940"/>
    </source>
</evidence>
<dbReference type="EMBL" id="QEYD01000002">
    <property type="protein sequence ID" value="PWE30729.1"/>
    <property type="molecule type" value="Genomic_DNA"/>
</dbReference>
<dbReference type="AlphaFoldDB" id="A0A2U2CFX5"/>
<proteinExistence type="predicted"/>